<dbReference type="InterPro" id="IPR036291">
    <property type="entry name" value="NAD(P)-bd_dom_sf"/>
</dbReference>
<comment type="caution">
    <text evidence="4">The sequence shown here is derived from an EMBL/GenBank/DDBJ whole genome shotgun (WGS) entry which is preliminary data.</text>
</comment>
<gene>
    <name evidence="4" type="ORF">DWE98_21340</name>
</gene>
<evidence type="ECO:0000313" key="5">
    <source>
        <dbReference type="Proteomes" id="UP000255207"/>
    </source>
</evidence>
<reference evidence="5" key="1">
    <citation type="submission" date="2018-07" db="EMBL/GenBank/DDBJ databases">
        <authorList>
            <person name="Safronova V.I."/>
            <person name="Chirak E.R."/>
            <person name="Sazanova A.L."/>
        </authorList>
    </citation>
    <scope>NUCLEOTIDE SEQUENCE [LARGE SCALE GENOMIC DNA]</scope>
    <source>
        <strain evidence="5">RCAM04685</strain>
    </source>
</reference>
<dbReference type="GO" id="GO:0016491">
    <property type="term" value="F:oxidoreductase activity"/>
    <property type="evidence" value="ECO:0007669"/>
    <property type="project" value="UniProtKB-KW"/>
</dbReference>
<dbReference type="Pfam" id="PF00106">
    <property type="entry name" value="adh_short"/>
    <property type="match status" value="1"/>
</dbReference>
<sequence length="261" mass="27680">MSLPRMQPKDGVAWITGASSGIGEAVALELAERGWTVAITARRLDLLEVIADSAADLPGRIVAHAGDVTDAAAMRALVEGIESVHGPIALAFLNAGIAPKSKTEPLDLAALEAAVDINLLGAARGLAAVLERMKQRGRGHIVVNASVAGYGGLPGAVAYGTSKAGAIYLCESLKPGCEKFGIRVQVLNLGFIDTPMTQKHEYLMPFLMPVEEAARRAVDGFERGGFEIAVPRRMAWGLKLLNLLPYPLYFRAVTRLSRRGG</sequence>
<name>A0A370L181_9HYPH</name>
<dbReference type="InterPro" id="IPR002347">
    <property type="entry name" value="SDR_fam"/>
</dbReference>
<dbReference type="SUPFAM" id="SSF51735">
    <property type="entry name" value="NAD(P)-binding Rossmann-fold domains"/>
    <property type="match status" value="1"/>
</dbReference>
<keyword evidence="2" id="KW-0521">NADP</keyword>
<dbReference type="OrthoDB" id="335726at2"/>
<dbReference type="PANTHER" id="PTHR43391:SF14">
    <property type="entry name" value="DEHYDROGENASE_REDUCTASE SDR FAMILY PROTEIN 7-LIKE"/>
    <property type="match status" value="1"/>
</dbReference>
<dbReference type="Proteomes" id="UP000255207">
    <property type="component" value="Unassembled WGS sequence"/>
</dbReference>
<organism evidence="4 5">
    <name type="scientific">Bosea caraganae</name>
    <dbReference type="NCBI Taxonomy" id="2763117"/>
    <lineage>
        <taxon>Bacteria</taxon>
        <taxon>Pseudomonadati</taxon>
        <taxon>Pseudomonadota</taxon>
        <taxon>Alphaproteobacteria</taxon>
        <taxon>Hyphomicrobiales</taxon>
        <taxon>Boseaceae</taxon>
        <taxon>Bosea</taxon>
    </lineage>
</organism>
<keyword evidence="3" id="KW-0560">Oxidoreductase</keyword>
<comment type="similarity">
    <text evidence="1">Belongs to the short-chain dehydrogenases/reductases (SDR) family.</text>
</comment>
<dbReference type="PANTHER" id="PTHR43391">
    <property type="entry name" value="RETINOL DEHYDROGENASE-RELATED"/>
    <property type="match status" value="1"/>
</dbReference>
<evidence type="ECO:0000256" key="1">
    <source>
        <dbReference type="ARBA" id="ARBA00006484"/>
    </source>
</evidence>
<evidence type="ECO:0000256" key="2">
    <source>
        <dbReference type="ARBA" id="ARBA00022857"/>
    </source>
</evidence>
<dbReference type="RefSeq" id="WP_114831329.1">
    <property type="nucleotide sequence ID" value="NZ_QQTO01000020.1"/>
</dbReference>
<dbReference type="PRINTS" id="PR00081">
    <property type="entry name" value="GDHRDH"/>
</dbReference>
<keyword evidence="5" id="KW-1185">Reference proteome</keyword>
<evidence type="ECO:0000313" key="4">
    <source>
        <dbReference type="EMBL" id="RDJ21268.1"/>
    </source>
</evidence>
<dbReference type="EMBL" id="QQTP01000013">
    <property type="protein sequence ID" value="RDJ21268.1"/>
    <property type="molecule type" value="Genomic_DNA"/>
</dbReference>
<proteinExistence type="inferred from homology"/>
<evidence type="ECO:0000256" key="3">
    <source>
        <dbReference type="ARBA" id="ARBA00023002"/>
    </source>
</evidence>
<dbReference type="AlphaFoldDB" id="A0A370L181"/>
<protein>
    <submittedName>
        <fullName evidence="4">SDR family NAD(P)-dependent oxidoreductase</fullName>
    </submittedName>
</protein>
<accession>A0A370L181</accession>
<dbReference type="Gene3D" id="3.40.50.720">
    <property type="entry name" value="NAD(P)-binding Rossmann-like Domain"/>
    <property type="match status" value="1"/>
</dbReference>